<evidence type="ECO:0000256" key="1">
    <source>
        <dbReference type="SAM" id="MobiDB-lite"/>
    </source>
</evidence>
<dbReference type="AlphaFoldDB" id="A0A0F9PYU9"/>
<comment type="caution">
    <text evidence="2">The sequence shown here is derived from an EMBL/GenBank/DDBJ whole genome shotgun (WGS) entry which is preliminary data.</text>
</comment>
<reference evidence="2" key="1">
    <citation type="journal article" date="2015" name="Nature">
        <title>Complex archaea that bridge the gap between prokaryotes and eukaryotes.</title>
        <authorList>
            <person name="Spang A."/>
            <person name="Saw J.H."/>
            <person name="Jorgensen S.L."/>
            <person name="Zaremba-Niedzwiedzka K."/>
            <person name="Martijn J."/>
            <person name="Lind A.E."/>
            <person name="van Eijk R."/>
            <person name="Schleper C."/>
            <person name="Guy L."/>
            <person name="Ettema T.J."/>
        </authorList>
    </citation>
    <scope>NUCLEOTIDE SEQUENCE</scope>
</reference>
<feature type="region of interest" description="Disordered" evidence="1">
    <location>
        <begin position="1"/>
        <end position="21"/>
    </location>
</feature>
<accession>A0A0F9PYU9</accession>
<gene>
    <name evidence="2" type="ORF">LCGC14_0839160</name>
</gene>
<dbReference type="EMBL" id="LAZR01002448">
    <property type="protein sequence ID" value="KKN29917.1"/>
    <property type="molecule type" value="Genomic_DNA"/>
</dbReference>
<proteinExistence type="predicted"/>
<evidence type="ECO:0000313" key="2">
    <source>
        <dbReference type="EMBL" id="KKN29917.1"/>
    </source>
</evidence>
<protein>
    <submittedName>
        <fullName evidence="2">Uncharacterized protein</fullName>
    </submittedName>
</protein>
<organism evidence="2">
    <name type="scientific">marine sediment metagenome</name>
    <dbReference type="NCBI Taxonomy" id="412755"/>
    <lineage>
        <taxon>unclassified sequences</taxon>
        <taxon>metagenomes</taxon>
        <taxon>ecological metagenomes</taxon>
    </lineage>
</organism>
<sequence>MVDLKRVPTKEEKAKAAHHGAEVPEARFPLSVFVESPEVEKLGLGSAEVGGEHDLVARVKVTSVSIDEDEDSEKRTSVTLTLLAGEVRSGHSNEERARKLFGGE</sequence>
<name>A0A0F9PYU9_9ZZZZ</name>